<name>A0A3S9WC41_9MICO</name>
<dbReference type="Proteomes" id="UP000276888">
    <property type="component" value="Chromosome"/>
</dbReference>
<dbReference type="RefSeq" id="WP_127096158.1">
    <property type="nucleotide sequence ID" value="NZ_CP031423.1"/>
</dbReference>
<evidence type="ECO:0000313" key="3">
    <source>
        <dbReference type="Proteomes" id="UP000276888"/>
    </source>
</evidence>
<gene>
    <name evidence="2" type="ORF">CVS47_02262</name>
</gene>
<organism evidence="2 3">
    <name type="scientific">Microbacterium lemovicicum</name>
    <dbReference type="NCBI Taxonomy" id="1072463"/>
    <lineage>
        <taxon>Bacteria</taxon>
        <taxon>Bacillati</taxon>
        <taxon>Actinomycetota</taxon>
        <taxon>Actinomycetes</taxon>
        <taxon>Micrococcales</taxon>
        <taxon>Microbacteriaceae</taxon>
        <taxon>Microbacterium</taxon>
    </lineage>
</organism>
<evidence type="ECO:0000313" key="2">
    <source>
        <dbReference type="EMBL" id="AZS37622.1"/>
    </source>
</evidence>
<evidence type="ECO:0000259" key="1">
    <source>
        <dbReference type="PROSITE" id="PS51819"/>
    </source>
</evidence>
<reference evidence="2 3" key="1">
    <citation type="submission" date="2018-08" db="EMBL/GenBank/DDBJ databases">
        <title>Microbacterium lemovicicum sp. nov., a bacterium isolated from a natural uranium-rich soil.</title>
        <authorList>
            <person name="ORTET P."/>
        </authorList>
    </citation>
    <scope>NUCLEOTIDE SEQUENCE [LARGE SCALE GENOMIC DNA]</scope>
    <source>
        <strain evidence="2 3">Viu22</strain>
    </source>
</reference>
<dbReference type="InterPro" id="IPR004360">
    <property type="entry name" value="Glyas_Fos-R_dOase_dom"/>
</dbReference>
<dbReference type="PROSITE" id="PS51819">
    <property type="entry name" value="VOC"/>
    <property type="match status" value="1"/>
</dbReference>
<sequence>MTRISLAYCPVTVDDVDAAIPFYRDGLGLDILNDVSYDGHRWVSFGFAEQPGVMIVVSDPSAGRSAEDGEALERLVVKGSGPGPYVFSTDDLDATFERLRASGAEVLQEPIAQSWGARDCAFRDPAGNHLRINQR</sequence>
<protein>
    <recommendedName>
        <fullName evidence="1">VOC domain-containing protein</fullName>
    </recommendedName>
</protein>
<proteinExistence type="predicted"/>
<dbReference type="OrthoDB" id="9794917at2"/>
<dbReference type="AlphaFoldDB" id="A0A3S9WC41"/>
<dbReference type="EMBL" id="CP031423">
    <property type="protein sequence ID" value="AZS37622.1"/>
    <property type="molecule type" value="Genomic_DNA"/>
</dbReference>
<dbReference type="SUPFAM" id="SSF54593">
    <property type="entry name" value="Glyoxalase/Bleomycin resistance protein/Dihydroxybiphenyl dioxygenase"/>
    <property type="match status" value="1"/>
</dbReference>
<dbReference type="Gene3D" id="3.10.180.10">
    <property type="entry name" value="2,3-Dihydroxybiphenyl 1,2-Dioxygenase, domain 1"/>
    <property type="match status" value="1"/>
</dbReference>
<dbReference type="InterPro" id="IPR029068">
    <property type="entry name" value="Glyas_Bleomycin-R_OHBP_Dase"/>
</dbReference>
<keyword evidence="3" id="KW-1185">Reference proteome</keyword>
<dbReference type="PANTHER" id="PTHR36437:SF2">
    <property type="entry name" value="GLYOXALASE_BLEOMYCIN RESISTANCE PROTEIN_DIOXYGENASE"/>
    <property type="match status" value="1"/>
</dbReference>
<accession>A0A3S9WC41</accession>
<dbReference type="Pfam" id="PF00903">
    <property type="entry name" value="Glyoxalase"/>
    <property type="match status" value="1"/>
</dbReference>
<dbReference type="KEGG" id="mlv:CVS47_02262"/>
<dbReference type="InterPro" id="IPR037523">
    <property type="entry name" value="VOC_core"/>
</dbReference>
<dbReference type="PANTHER" id="PTHR36437">
    <property type="entry name" value="GLYOXALASE/BLEOMYCIN RESISTANCE PROTEIN/DIOXYGENASE"/>
    <property type="match status" value="1"/>
</dbReference>
<feature type="domain" description="VOC" evidence="1">
    <location>
        <begin position="5"/>
        <end position="135"/>
    </location>
</feature>